<proteinExistence type="inferred from homology"/>
<comment type="catalytic activity">
    <reaction evidence="9">
        <text>[(1-&gt;4)-alpha-D-galacturonosyl methyl ester](n) + n H2O = [(1-&gt;4)-alpha-D-galacturonosyl](n) + n methanol + n H(+)</text>
        <dbReference type="Rhea" id="RHEA:22380"/>
        <dbReference type="Rhea" id="RHEA-COMP:14570"/>
        <dbReference type="Rhea" id="RHEA-COMP:14573"/>
        <dbReference type="ChEBI" id="CHEBI:15377"/>
        <dbReference type="ChEBI" id="CHEBI:15378"/>
        <dbReference type="ChEBI" id="CHEBI:17790"/>
        <dbReference type="ChEBI" id="CHEBI:140522"/>
        <dbReference type="ChEBI" id="CHEBI:140523"/>
        <dbReference type="EC" id="3.1.1.11"/>
    </reaction>
</comment>
<dbReference type="Gene3D" id="1.20.140.40">
    <property type="entry name" value="Invertase/pectin methylesterase inhibitor family protein"/>
    <property type="match status" value="1"/>
</dbReference>
<keyword evidence="10" id="KW-1133">Transmembrane helix</keyword>
<dbReference type="EMBL" id="JAYMYQ010000009">
    <property type="protein sequence ID" value="KAK7313999.1"/>
    <property type="molecule type" value="Genomic_DNA"/>
</dbReference>
<keyword evidence="5" id="KW-0964">Secreted</keyword>
<dbReference type="FunFam" id="2.160.20.10:FF:000001">
    <property type="entry name" value="Pectinesterase"/>
    <property type="match status" value="1"/>
</dbReference>
<gene>
    <name evidence="12" type="ORF">VNO77_39207</name>
</gene>
<dbReference type="Pfam" id="PF04043">
    <property type="entry name" value="PMEI"/>
    <property type="match status" value="1"/>
</dbReference>
<evidence type="ECO:0000256" key="5">
    <source>
        <dbReference type="ARBA" id="ARBA00022512"/>
    </source>
</evidence>
<dbReference type="EC" id="3.1.1.11" evidence="9"/>
<organism evidence="12 13">
    <name type="scientific">Canavalia gladiata</name>
    <name type="common">Sword bean</name>
    <name type="synonym">Dolichos gladiatus</name>
    <dbReference type="NCBI Taxonomy" id="3824"/>
    <lineage>
        <taxon>Eukaryota</taxon>
        <taxon>Viridiplantae</taxon>
        <taxon>Streptophyta</taxon>
        <taxon>Embryophyta</taxon>
        <taxon>Tracheophyta</taxon>
        <taxon>Spermatophyta</taxon>
        <taxon>Magnoliopsida</taxon>
        <taxon>eudicotyledons</taxon>
        <taxon>Gunneridae</taxon>
        <taxon>Pentapetalae</taxon>
        <taxon>rosids</taxon>
        <taxon>fabids</taxon>
        <taxon>Fabales</taxon>
        <taxon>Fabaceae</taxon>
        <taxon>Papilionoideae</taxon>
        <taxon>50 kb inversion clade</taxon>
        <taxon>NPAAA clade</taxon>
        <taxon>indigoferoid/millettioid clade</taxon>
        <taxon>Phaseoleae</taxon>
        <taxon>Canavalia</taxon>
    </lineage>
</organism>
<comment type="pathway">
    <text evidence="2 9">Glycan metabolism; pectin degradation; 2-dehydro-3-deoxy-D-gluconate from pectin: step 1/5.</text>
</comment>
<keyword evidence="10" id="KW-0812">Transmembrane</keyword>
<evidence type="ECO:0000256" key="7">
    <source>
        <dbReference type="ARBA" id="ARBA00023085"/>
    </source>
</evidence>
<accession>A0AAN9PY19</accession>
<dbReference type="GO" id="GO:0042545">
    <property type="term" value="P:cell wall modification"/>
    <property type="evidence" value="ECO:0007669"/>
    <property type="project" value="UniProtKB-UniRule"/>
</dbReference>
<dbReference type="InterPro" id="IPR000070">
    <property type="entry name" value="Pectinesterase_cat"/>
</dbReference>
<dbReference type="GO" id="GO:0004857">
    <property type="term" value="F:enzyme inhibitor activity"/>
    <property type="evidence" value="ECO:0007669"/>
    <property type="project" value="InterPro"/>
</dbReference>
<comment type="similarity">
    <text evidence="3">In the N-terminal section; belongs to the PMEI family.</text>
</comment>
<sequence>MGPPLDLVQSHVPTVYNALILAPFVSSIILTLIHASSSLNLNASIYKTLIFQNKHTNQSLNILLSMLSSSPMSFFSFLLFLFLLIPLLIAQAPSPSPKPTLPSSSISACKSTLYPKLCRSILSSIRSSPSDPYHLGKFSIKQSLKQAKKLAKVFDDFIKKHKSSSSSSSLNNEEIGALEDCSSLNKLNVDYLETVSQDLKSSDSYSSNTMLVENVETYLSAVATNHYTCYDGLVVAKSNIANALAVPLNNVTQLYSVSLGLVTQALKKNLKKHKTRKHGLPTKDYRVRQPLKKLMKLLRTDYDCNKSSNCTRSERILEESEGNGILLKDFSVVSLDGTDNFTSIGEAIAAAPDNLKPEDGYFLIYVKKGYYEEYIIVPSKKKNILLIGDGINKTCITGNHSVVDGWTTFNSSTFAVSGERFIAVDVTFRNTAGPQKHQAVAVRNNADLSTFYRCSFEGYQDTLYVHSLRQFYRECDIYGTVDFIFGNAAVVFQSCNIYARKPMPNQKNAVTAQGRTDPNQNTGISIQNCRIDAAPDLAAELSSSKNYLGRPWKVYSRTVYMQSYIGELIQPAGWLDWNGTQGLDTLFYGEFSNYGPGADTSQRVQWPGYSLLRETQAWNYTVFNLTSGNIWLPDTDIPYSEGL</sequence>
<evidence type="ECO:0000256" key="8">
    <source>
        <dbReference type="PROSITE-ProRule" id="PRU10040"/>
    </source>
</evidence>
<keyword evidence="10" id="KW-0472">Membrane</keyword>
<dbReference type="InterPro" id="IPR035513">
    <property type="entry name" value="Invertase/methylesterase_inhib"/>
</dbReference>
<keyword evidence="5" id="KW-0134">Cell wall</keyword>
<dbReference type="Proteomes" id="UP001367508">
    <property type="component" value="Unassembled WGS sequence"/>
</dbReference>
<feature type="transmembrane region" description="Helical" evidence="10">
    <location>
        <begin position="62"/>
        <end position="89"/>
    </location>
</feature>
<reference evidence="12 13" key="1">
    <citation type="submission" date="2024-01" db="EMBL/GenBank/DDBJ databases">
        <title>The genomes of 5 underutilized Papilionoideae crops provide insights into root nodulation and disease resistanc.</title>
        <authorList>
            <person name="Jiang F."/>
        </authorList>
    </citation>
    <scope>NUCLEOTIDE SEQUENCE [LARGE SCALE GENOMIC DNA]</scope>
    <source>
        <strain evidence="12">LVBAO_FW01</strain>
        <tissue evidence="12">Leaves</tissue>
    </source>
</reference>
<evidence type="ECO:0000256" key="6">
    <source>
        <dbReference type="ARBA" id="ARBA00022801"/>
    </source>
</evidence>
<keyword evidence="6 9" id="KW-0378">Hydrolase</keyword>
<comment type="subcellular location">
    <subcellularLocation>
        <location evidence="1">Secreted</location>
        <location evidence="1">Cell wall</location>
    </subcellularLocation>
</comment>
<evidence type="ECO:0000256" key="3">
    <source>
        <dbReference type="ARBA" id="ARBA00006027"/>
    </source>
</evidence>
<dbReference type="SUPFAM" id="SSF101148">
    <property type="entry name" value="Plant invertase/pectin methylesterase inhibitor"/>
    <property type="match status" value="1"/>
</dbReference>
<dbReference type="CDD" id="cd15798">
    <property type="entry name" value="PMEI-like_3"/>
    <property type="match status" value="1"/>
</dbReference>
<evidence type="ECO:0000259" key="11">
    <source>
        <dbReference type="SMART" id="SM00856"/>
    </source>
</evidence>
<evidence type="ECO:0000256" key="9">
    <source>
        <dbReference type="RuleBase" id="RU000589"/>
    </source>
</evidence>
<keyword evidence="7 9" id="KW-0063">Aspartyl esterase</keyword>
<dbReference type="InterPro" id="IPR012334">
    <property type="entry name" value="Pectin_lyas_fold"/>
</dbReference>
<feature type="transmembrane region" description="Helical" evidence="10">
    <location>
        <begin position="20"/>
        <end position="41"/>
    </location>
</feature>
<feature type="active site" evidence="8">
    <location>
        <position position="482"/>
    </location>
</feature>
<dbReference type="Pfam" id="PF01095">
    <property type="entry name" value="Pectinesterase"/>
    <property type="match status" value="1"/>
</dbReference>
<evidence type="ECO:0000256" key="4">
    <source>
        <dbReference type="ARBA" id="ARBA00007786"/>
    </source>
</evidence>
<evidence type="ECO:0000256" key="2">
    <source>
        <dbReference type="ARBA" id="ARBA00005184"/>
    </source>
</evidence>
<comment type="similarity">
    <text evidence="4">In the C-terminal section; belongs to the pectinesterase family.</text>
</comment>
<evidence type="ECO:0000256" key="10">
    <source>
        <dbReference type="SAM" id="Phobius"/>
    </source>
</evidence>
<name>A0AAN9PY19_CANGL</name>
<dbReference type="GO" id="GO:0030599">
    <property type="term" value="F:pectinesterase activity"/>
    <property type="evidence" value="ECO:0007669"/>
    <property type="project" value="UniProtKB-UniRule"/>
</dbReference>
<comment type="caution">
    <text evidence="12">The sequence shown here is derived from an EMBL/GenBank/DDBJ whole genome shotgun (WGS) entry which is preliminary data.</text>
</comment>
<dbReference type="InterPro" id="IPR006501">
    <property type="entry name" value="Pectinesterase_inhib_dom"/>
</dbReference>
<protein>
    <recommendedName>
        <fullName evidence="9">Pectinesterase</fullName>
        <ecNumber evidence="9">3.1.1.11</ecNumber>
    </recommendedName>
</protein>
<dbReference type="GO" id="GO:0045490">
    <property type="term" value="P:pectin catabolic process"/>
    <property type="evidence" value="ECO:0007669"/>
    <property type="project" value="UniProtKB-UniRule"/>
</dbReference>
<dbReference type="PROSITE" id="PS00503">
    <property type="entry name" value="PECTINESTERASE_2"/>
    <property type="match status" value="1"/>
</dbReference>
<dbReference type="Gene3D" id="2.160.20.10">
    <property type="entry name" value="Single-stranded right-handed beta-helix, Pectin lyase-like"/>
    <property type="match status" value="1"/>
</dbReference>
<evidence type="ECO:0000313" key="12">
    <source>
        <dbReference type="EMBL" id="KAK7313999.1"/>
    </source>
</evidence>
<evidence type="ECO:0000313" key="13">
    <source>
        <dbReference type="Proteomes" id="UP001367508"/>
    </source>
</evidence>
<dbReference type="InterPro" id="IPR011050">
    <property type="entry name" value="Pectin_lyase_fold/virulence"/>
</dbReference>
<dbReference type="AlphaFoldDB" id="A0AAN9PY19"/>
<keyword evidence="13" id="KW-1185">Reference proteome</keyword>
<evidence type="ECO:0000256" key="1">
    <source>
        <dbReference type="ARBA" id="ARBA00004191"/>
    </source>
</evidence>
<dbReference type="PANTHER" id="PTHR31707">
    <property type="entry name" value="PECTINESTERASE"/>
    <property type="match status" value="1"/>
</dbReference>
<dbReference type="NCBIfam" id="TIGR01614">
    <property type="entry name" value="PME_inhib"/>
    <property type="match status" value="1"/>
</dbReference>
<dbReference type="SMART" id="SM00856">
    <property type="entry name" value="PMEI"/>
    <property type="match status" value="1"/>
</dbReference>
<feature type="domain" description="Pectinesterase inhibitor" evidence="11">
    <location>
        <begin position="101"/>
        <end position="261"/>
    </location>
</feature>
<dbReference type="InterPro" id="IPR033131">
    <property type="entry name" value="Pectinesterase_Asp_AS"/>
</dbReference>
<dbReference type="SUPFAM" id="SSF51126">
    <property type="entry name" value="Pectin lyase-like"/>
    <property type="match status" value="1"/>
</dbReference>